<dbReference type="EMBL" id="LFMY01000022">
    <property type="protein sequence ID" value="OKL55369.1"/>
    <property type="molecule type" value="Genomic_DNA"/>
</dbReference>
<evidence type="ECO:0000313" key="4">
    <source>
        <dbReference type="Proteomes" id="UP000214365"/>
    </source>
</evidence>
<feature type="compositionally biased region" description="Polar residues" evidence="1">
    <location>
        <begin position="34"/>
        <end position="63"/>
    </location>
</feature>
<dbReference type="AlphaFoldDB" id="A0A1Q5Q673"/>
<feature type="transmembrane region" description="Helical" evidence="2">
    <location>
        <begin position="91"/>
        <end position="124"/>
    </location>
</feature>
<dbReference type="Pfam" id="PF11374">
    <property type="entry name" value="DUF3176"/>
    <property type="match status" value="1"/>
</dbReference>
<dbReference type="Proteomes" id="UP000214365">
    <property type="component" value="Unassembled WGS sequence"/>
</dbReference>
<organism evidence="3 4">
    <name type="scientific">Talaromyces atroroseus</name>
    <dbReference type="NCBI Taxonomy" id="1441469"/>
    <lineage>
        <taxon>Eukaryota</taxon>
        <taxon>Fungi</taxon>
        <taxon>Dikarya</taxon>
        <taxon>Ascomycota</taxon>
        <taxon>Pezizomycotina</taxon>
        <taxon>Eurotiomycetes</taxon>
        <taxon>Eurotiomycetidae</taxon>
        <taxon>Eurotiales</taxon>
        <taxon>Trichocomaceae</taxon>
        <taxon>Talaromyces</taxon>
        <taxon>Talaromyces sect. Trachyspermi</taxon>
    </lineage>
</organism>
<dbReference type="STRING" id="1441469.A0A1Q5Q673"/>
<dbReference type="RefSeq" id="XP_020115490.1">
    <property type="nucleotide sequence ID" value="XM_020265306.1"/>
</dbReference>
<comment type="caution">
    <text evidence="3">The sequence shown here is derived from an EMBL/GenBank/DDBJ whole genome shotgun (WGS) entry which is preliminary data.</text>
</comment>
<dbReference type="PANTHER" id="PTHR35394:SF5">
    <property type="entry name" value="DUF3176 DOMAIN-CONTAINING PROTEIN"/>
    <property type="match status" value="1"/>
</dbReference>
<feature type="region of interest" description="Disordered" evidence="1">
    <location>
        <begin position="1"/>
        <end position="79"/>
    </location>
</feature>
<sequence>MSQISRYEPQRTAPASVDNRRSSNSLFPPYYPERTSSLPRSNSSEAEQRRNSQASNTISSQTLPGEVEEEGGGGGGEESAKAKRRSIWQRYYHFLLVVLPRGWSIEYISCFISVAAFVSLMVVLNQYDNKRMPSWPLDITLNTLLALLTAVSQTCFVYPVVQGISQMKWN</sequence>
<protein>
    <submittedName>
        <fullName evidence="3">Uncharacterized protein</fullName>
    </submittedName>
</protein>
<reference evidence="3 4" key="1">
    <citation type="submission" date="2015-06" db="EMBL/GenBank/DDBJ databases">
        <title>Talaromyces atroroseus IBT 11181 draft genome.</title>
        <authorList>
            <person name="Rasmussen K.B."/>
            <person name="Rasmussen S."/>
            <person name="Petersen B."/>
            <person name="Sicheritz-Ponten T."/>
            <person name="Mortensen U.H."/>
            <person name="Thrane U."/>
        </authorList>
    </citation>
    <scope>NUCLEOTIDE SEQUENCE [LARGE SCALE GENOMIC DNA]</scope>
    <source>
        <strain evidence="3 4">IBT 11181</strain>
    </source>
</reference>
<dbReference type="PANTHER" id="PTHR35394">
    <property type="entry name" value="DUF3176 DOMAIN-CONTAINING PROTEIN"/>
    <property type="match status" value="1"/>
</dbReference>
<name>A0A1Q5Q673_TALAT</name>
<accession>A0A1Q5Q673</accession>
<evidence type="ECO:0000313" key="3">
    <source>
        <dbReference type="EMBL" id="OKL55369.1"/>
    </source>
</evidence>
<keyword evidence="2" id="KW-1133">Transmembrane helix</keyword>
<feature type="transmembrane region" description="Helical" evidence="2">
    <location>
        <begin position="144"/>
        <end position="161"/>
    </location>
</feature>
<dbReference type="OrthoDB" id="5242705at2759"/>
<keyword evidence="2" id="KW-0812">Transmembrane</keyword>
<dbReference type="InterPro" id="IPR021514">
    <property type="entry name" value="DUF3176"/>
</dbReference>
<dbReference type="GeneID" id="31009134"/>
<proteinExistence type="predicted"/>
<keyword evidence="4" id="KW-1185">Reference proteome</keyword>
<keyword evidence="2" id="KW-0472">Membrane</keyword>
<gene>
    <name evidence="3" type="ORF">UA08_09378</name>
</gene>
<evidence type="ECO:0000256" key="1">
    <source>
        <dbReference type="SAM" id="MobiDB-lite"/>
    </source>
</evidence>
<evidence type="ECO:0000256" key="2">
    <source>
        <dbReference type="SAM" id="Phobius"/>
    </source>
</evidence>